<dbReference type="InterPro" id="IPR037171">
    <property type="entry name" value="NagB/RpiA_transferase-like"/>
</dbReference>
<organism evidence="9 10">
    <name type="scientific">Lysobacter concretionis Ko07 = DSM 16239</name>
    <dbReference type="NCBI Taxonomy" id="1122185"/>
    <lineage>
        <taxon>Bacteria</taxon>
        <taxon>Pseudomonadati</taxon>
        <taxon>Pseudomonadota</taxon>
        <taxon>Gammaproteobacteria</taxon>
        <taxon>Lysobacterales</taxon>
        <taxon>Lysobacteraceae</taxon>
        <taxon>Novilysobacter</taxon>
    </lineage>
</organism>
<comment type="catalytic activity">
    <reaction evidence="1 7">
        <text>6-phospho-D-glucono-1,5-lactone + H2O = 6-phospho-D-gluconate + H(+)</text>
        <dbReference type="Rhea" id="RHEA:12556"/>
        <dbReference type="ChEBI" id="CHEBI:15377"/>
        <dbReference type="ChEBI" id="CHEBI:15378"/>
        <dbReference type="ChEBI" id="CHEBI:57955"/>
        <dbReference type="ChEBI" id="CHEBI:58759"/>
        <dbReference type="EC" id="3.1.1.31"/>
    </reaction>
</comment>
<evidence type="ECO:0000256" key="6">
    <source>
        <dbReference type="ARBA" id="ARBA00020337"/>
    </source>
</evidence>
<gene>
    <name evidence="7" type="primary">pgl</name>
    <name evidence="9" type="ORF">N792_08190</name>
</gene>
<dbReference type="UniPathway" id="UPA00115">
    <property type="reaction ID" value="UER00409"/>
</dbReference>
<dbReference type="eggNOG" id="COG0363">
    <property type="taxonomic scope" value="Bacteria"/>
</dbReference>
<name>A0A0A0EN04_9GAMM</name>
<evidence type="ECO:0000313" key="9">
    <source>
        <dbReference type="EMBL" id="KGM51655.1"/>
    </source>
</evidence>
<dbReference type="EMBL" id="AVPS01000005">
    <property type="protein sequence ID" value="KGM51655.1"/>
    <property type="molecule type" value="Genomic_DNA"/>
</dbReference>
<dbReference type="EC" id="3.1.1.31" evidence="5 7"/>
<evidence type="ECO:0000256" key="7">
    <source>
        <dbReference type="RuleBase" id="RU365095"/>
    </source>
</evidence>
<dbReference type="PANTHER" id="PTHR11054:SF0">
    <property type="entry name" value="6-PHOSPHOGLUCONOLACTONASE"/>
    <property type="match status" value="1"/>
</dbReference>
<evidence type="ECO:0000256" key="2">
    <source>
        <dbReference type="ARBA" id="ARBA00002681"/>
    </source>
</evidence>
<accession>A0A0A0EN04</accession>
<keyword evidence="7" id="KW-0378">Hydrolase</keyword>
<comment type="pathway">
    <text evidence="3 7">Carbohydrate degradation; pentose phosphate pathway; D-ribulose 5-phosphate from D-glucose 6-phosphate (oxidative stage): step 2/3.</text>
</comment>
<dbReference type="STRING" id="1122185.N792_08190"/>
<keyword evidence="10" id="KW-1185">Reference proteome</keyword>
<dbReference type="OrthoDB" id="9810967at2"/>
<dbReference type="Pfam" id="PF01182">
    <property type="entry name" value="Glucosamine_iso"/>
    <property type="match status" value="1"/>
</dbReference>
<evidence type="ECO:0000256" key="4">
    <source>
        <dbReference type="ARBA" id="ARBA00010662"/>
    </source>
</evidence>
<dbReference type="GO" id="GO:0005975">
    <property type="term" value="P:carbohydrate metabolic process"/>
    <property type="evidence" value="ECO:0007669"/>
    <property type="project" value="UniProtKB-UniRule"/>
</dbReference>
<dbReference type="NCBIfam" id="TIGR01198">
    <property type="entry name" value="pgl"/>
    <property type="match status" value="1"/>
</dbReference>
<dbReference type="CDD" id="cd01400">
    <property type="entry name" value="6PGL"/>
    <property type="match status" value="1"/>
</dbReference>
<dbReference type="InterPro" id="IPR006148">
    <property type="entry name" value="Glc/Gal-6P_isomerase"/>
</dbReference>
<dbReference type="InterPro" id="IPR005900">
    <property type="entry name" value="6-phosphogluconolactonase_DevB"/>
</dbReference>
<dbReference type="PANTHER" id="PTHR11054">
    <property type="entry name" value="6-PHOSPHOGLUCONOLACTONASE"/>
    <property type="match status" value="1"/>
</dbReference>
<dbReference type="RefSeq" id="WP_052103591.1">
    <property type="nucleotide sequence ID" value="NZ_AVPS01000005.1"/>
</dbReference>
<sequence>MSSSSLPPVEAEAVTEAGRVRWHRVDGSAALQAEAARWILAAATRAIAARGRFNLVLAGGNTPRGVYARLRDAGADWPRWHLWFGDERCLPADHPDRNSVMAHDAWLAHVPIPAQQIHVIPAEQGADAGAAGYARMLAALPAGDFGQFDLVLLGLGEDGHTASLFPGQDWGVEAHSPDALGVHDAPKPPPERVSLSAARLGRTREALFLVDGESKRDAVSQWRAGDNIPARAIRPPAGVDVLVEASLLKDST</sequence>
<dbReference type="Gene3D" id="3.40.50.1360">
    <property type="match status" value="1"/>
</dbReference>
<evidence type="ECO:0000313" key="10">
    <source>
        <dbReference type="Proteomes" id="UP000030017"/>
    </source>
</evidence>
<protein>
    <recommendedName>
        <fullName evidence="6 7">6-phosphogluconolactonase</fullName>
        <shortName evidence="7">6PGL</shortName>
        <ecNumber evidence="5 7">3.1.1.31</ecNumber>
    </recommendedName>
</protein>
<comment type="similarity">
    <text evidence="4 7">Belongs to the glucosamine/galactosamine-6-phosphate isomerase family. 6-phosphogluconolactonase subfamily.</text>
</comment>
<dbReference type="AlphaFoldDB" id="A0A0A0EN04"/>
<dbReference type="Proteomes" id="UP000030017">
    <property type="component" value="Unassembled WGS sequence"/>
</dbReference>
<dbReference type="InterPro" id="IPR039104">
    <property type="entry name" value="6PGL"/>
</dbReference>
<comment type="caution">
    <text evidence="9">The sequence shown here is derived from an EMBL/GenBank/DDBJ whole genome shotgun (WGS) entry which is preliminary data.</text>
</comment>
<evidence type="ECO:0000259" key="8">
    <source>
        <dbReference type="Pfam" id="PF01182"/>
    </source>
</evidence>
<reference evidence="9 10" key="1">
    <citation type="submission" date="2013-08" db="EMBL/GenBank/DDBJ databases">
        <title>Genome sequencing of Lysobacter.</title>
        <authorList>
            <person name="Zhang S."/>
            <person name="Wang G."/>
        </authorList>
    </citation>
    <scope>NUCLEOTIDE SEQUENCE [LARGE SCALE GENOMIC DNA]</scope>
    <source>
        <strain evidence="9 10">Ko07</strain>
    </source>
</reference>
<feature type="domain" description="Glucosamine/galactosamine-6-phosphate isomerase" evidence="8">
    <location>
        <begin position="29"/>
        <end position="237"/>
    </location>
</feature>
<dbReference type="SUPFAM" id="SSF100950">
    <property type="entry name" value="NagB/RpiA/CoA transferase-like"/>
    <property type="match status" value="1"/>
</dbReference>
<evidence type="ECO:0000256" key="3">
    <source>
        <dbReference type="ARBA" id="ARBA00004961"/>
    </source>
</evidence>
<evidence type="ECO:0000256" key="5">
    <source>
        <dbReference type="ARBA" id="ARBA00013198"/>
    </source>
</evidence>
<dbReference type="GO" id="GO:0017057">
    <property type="term" value="F:6-phosphogluconolactonase activity"/>
    <property type="evidence" value="ECO:0007669"/>
    <property type="project" value="UniProtKB-UniRule"/>
</dbReference>
<evidence type="ECO:0000256" key="1">
    <source>
        <dbReference type="ARBA" id="ARBA00000832"/>
    </source>
</evidence>
<dbReference type="GO" id="GO:0006098">
    <property type="term" value="P:pentose-phosphate shunt"/>
    <property type="evidence" value="ECO:0007669"/>
    <property type="project" value="UniProtKB-UniPathway"/>
</dbReference>
<proteinExistence type="inferred from homology"/>
<comment type="function">
    <text evidence="2 7">Hydrolysis of 6-phosphogluconolactone to 6-phosphogluconate.</text>
</comment>